<organism evidence="2 3">
    <name type="scientific">Phyllotreta striolata</name>
    <name type="common">Striped flea beetle</name>
    <name type="synonym">Crioceris striolata</name>
    <dbReference type="NCBI Taxonomy" id="444603"/>
    <lineage>
        <taxon>Eukaryota</taxon>
        <taxon>Metazoa</taxon>
        <taxon>Ecdysozoa</taxon>
        <taxon>Arthropoda</taxon>
        <taxon>Hexapoda</taxon>
        <taxon>Insecta</taxon>
        <taxon>Pterygota</taxon>
        <taxon>Neoptera</taxon>
        <taxon>Endopterygota</taxon>
        <taxon>Coleoptera</taxon>
        <taxon>Polyphaga</taxon>
        <taxon>Cucujiformia</taxon>
        <taxon>Chrysomeloidea</taxon>
        <taxon>Chrysomelidae</taxon>
        <taxon>Galerucinae</taxon>
        <taxon>Alticini</taxon>
        <taxon>Phyllotreta</taxon>
    </lineage>
</organism>
<name>A0A9N9TX89_PHYSR</name>
<protein>
    <submittedName>
        <fullName evidence="2">Uncharacterized protein</fullName>
    </submittedName>
</protein>
<proteinExistence type="predicted"/>
<dbReference type="PANTHER" id="PTHR38001:SF1">
    <property type="entry name" value="PROTEIN CEBPZOS"/>
    <property type="match status" value="1"/>
</dbReference>
<evidence type="ECO:0000256" key="1">
    <source>
        <dbReference type="SAM" id="Phobius"/>
    </source>
</evidence>
<feature type="transmembrane region" description="Helical" evidence="1">
    <location>
        <begin position="17"/>
        <end position="36"/>
    </location>
</feature>
<dbReference type="EMBL" id="OU900101">
    <property type="protein sequence ID" value="CAG9864563.1"/>
    <property type="molecule type" value="Genomic_DNA"/>
</dbReference>
<accession>A0A9N9TX89</accession>
<dbReference type="OrthoDB" id="5804148at2759"/>
<evidence type="ECO:0000313" key="3">
    <source>
        <dbReference type="Proteomes" id="UP001153712"/>
    </source>
</evidence>
<keyword evidence="1" id="KW-0472">Membrane</keyword>
<evidence type="ECO:0000313" key="2">
    <source>
        <dbReference type="EMBL" id="CAG9864563.1"/>
    </source>
</evidence>
<dbReference type="AlphaFoldDB" id="A0A9N9TX89"/>
<reference evidence="2" key="1">
    <citation type="submission" date="2022-01" db="EMBL/GenBank/DDBJ databases">
        <authorList>
            <person name="King R."/>
        </authorList>
    </citation>
    <scope>NUCLEOTIDE SEQUENCE</scope>
</reference>
<dbReference type="PANTHER" id="PTHR38001">
    <property type="entry name" value="PROTEIN CEBPZOS"/>
    <property type="match status" value="1"/>
</dbReference>
<keyword evidence="3" id="KW-1185">Reference proteome</keyword>
<dbReference type="Proteomes" id="UP001153712">
    <property type="component" value="Chromosome 8"/>
</dbReference>
<keyword evidence="1" id="KW-1133">Transmembrane helix</keyword>
<gene>
    <name evidence="2" type="ORF">PHYEVI_LOCUS10816</name>
</gene>
<sequence length="85" mass="10288">MIIKRPNSTFKRWFKRGAVTIIVIDALSCVGSYFIWRKINTERDFRRYLHDNYPFVLEGYYKIGETIDSQSQIRKIDWEHWNKGA</sequence>
<dbReference type="InterPro" id="IPR037764">
    <property type="entry name" value="CEBPZOS"/>
</dbReference>
<keyword evidence="1" id="KW-0812">Transmembrane</keyword>